<keyword evidence="3" id="KW-1185">Reference proteome</keyword>
<sequence length="276" mass="31191">MILSSLGHSRIKNACDCHVHIFDPASQIRPGPPPPRIPGISDYRKMQKSLGLERSVVVTPSYYGTNNTPTLKAINELGRSVSRGVAVIHPDISDEELSLLHKSEFRGVRFSLHSPARATTTLEMIEPVARRIQKLGWHTQLHFLGEQISKHRHLLKKLPGTIVFDHMLRVGPELPATRDAIDIVGDLVSRGRTWIKLSGPYLNSQRDDYSDTITLARRLIELAPDRIVWGSDWPHPTEVSYTPDDFSLLALLDKWAPDPQIKRRILVDNPANLYKF</sequence>
<dbReference type="PANTHER" id="PTHR35563">
    <property type="entry name" value="BARREL METAL-DEPENDENT HYDROLASE, PUTATIVE (AFU_ORTHOLOGUE AFUA_1G16240)-RELATED"/>
    <property type="match status" value="1"/>
</dbReference>
<reference evidence="3" key="1">
    <citation type="submission" date="2017-06" db="EMBL/GenBank/DDBJ databases">
        <title>Herbaspirillum phytohormonus sp. nov., isolated from the root nodule of Robinia pseudoacacia in lead-zinc mine.</title>
        <authorList>
            <person name="Fan M."/>
            <person name="Lin Y."/>
        </authorList>
    </citation>
    <scope>NUCLEOTIDE SEQUENCE [LARGE SCALE GENOMIC DNA]</scope>
    <source>
        <strain evidence="3">SC-089</strain>
    </source>
</reference>
<dbReference type="GO" id="GO:0016787">
    <property type="term" value="F:hydrolase activity"/>
    <property type="evidence" value="ECO:0007669"/>
    <property type="project" value="UniProtKB-KW"/>
</dbReference>
<dbReference type="EMBL" id="NJIH01000004">
    <property type="protein sequence ID" value="OWT61970.1"/>
    <property type="molecule type" value="Genomic_DNA"/>
</dbReference>
<dbReference type="Proteomes" id="UP000214603">
    <property type="component" value="Unassembled WGS sequence"/>
</dbReference>
<evidence type="ECO:0000313" key="2">
    <source>
        <dbReference type="EMBL" id="OWT61970.1"/>
    </source>
</evidence>
<dbReference type="Gene3D" id="3.20.20.140">
    <property type="entry name" value="Metal-dependent hydrolases"/>
    <property type="match status" value="1"/>
</dbReference>
<dbReference type="RefSeq" id="WP_088603056.1">
    <property type="nucleotide sequence ID" value="NZ_NJIH01000004.1"/>
</dbReference>
<dbReference type="InterPro" id="IPR006680">
    <property type="entry name" value="Amidohydro-rel"/>
</dbReference>
<proteinExistence type="predicted"/>
<comment type="caution">
    <text evidence="2">The sequence shown here is derived from an EMBL/GenBank/DDBJ whole genome shotgun (WGS) entry which is preliminary data.</text>
</comment>
<dbReference type="PANTHER" id="PTHR35563:SF2">
    <property type="entry name" value="BARREL METAL-DEPENDENT HYDROLASE, PUTATIVE (AFU_ORTHOLOGUE AFUA_1G16240)-RELATED"/>
    <property type="match status" value="1"/>
</dbReference>
<dbReference type="InterPro" id="IPR032466">
    <property type="entry name" value="Metal_Hydrolase"/>
</dbReference>
<evidence type="ECO:0000259" key="1">
    <source>
        <dbReference type="Pfam" id="PF04909"/>
    </source>
</evidence>
<feature type="domain" description="Amidohydrolase-related" evidence="1">
    <location>
        <begin position="15"/>
        <end position="276"/>
    </location>
</feature>
<name>A0A225MPX0_9BURK</name>
<dbReference type="Pfam" id="PF04909">
    <property type="entry name" value="Amidohydro_2"/>
    <property type="match status" value="1"/>
</dbReference>
<dbReference type="InterPro" id="IPR052358">
    <property type="entry name" value="Aro_Compnd_Degr_Hydrolases"/>
</dbReference>
<evidence type="ECO:0000313" key="3">
    <source>
        <dbReference type="Proteomes" id="UP000214603"/>
    </source>
</evidence>
<keyword evidence="2" id="KW-0378">Hydrolase</keyword>
<organism evidence="2 3">
    <name type="scientific">Candidimonas nitroreducens</name>
    <dbReference type="NCBI Taxonomy" id="683354"/>
    <lineage>
        <taxon>Bacteria</taxon>
        <taxon>Pseudomonadati</taxon>
        <taxon>Pseudomonadota</taxon>
        <taxon>Betaproteobacteria</taxon>
        <taxon>Burkholderiales</taxon>
        <taxon>Alcaligenaceae</taxon>
        <taxon>Candidimonas</taxon>
    </lineage>
</organism>
<gene>
    <name evidence="2" type="ORF">CEY11_09135</name>
</gene>
<accession>A0A225MPX0</accession>
<dbReference type="AlphaFoldDB" id="A0A225MPX0"/>
<protein>
    <submittedName>
        <fullName evidence="2">2-pyrone-4,6-dicarboxylate hydrolase</fullName>
    </submittedName>
</protein>
<dbReference type="SUPFAM" id="SSF51556">
    <property type="entry name" value="Metallo-dependent hydrolases"/>
    <property type="match status" value="1"/>
</dbReference>